<feature type="domain" description="PAS" evidence="3">
    <location>
        <begin position="127"/>
        <end position="171"/>
    </location>
</feature>
<dbReference type="PANTHER" id="PTHR44757">
    <property type="entry name" value="DIGUANYLATE CYCLASE DGCP"/>
    <property type="match status" value="1"/>
</dbReference>
<name>M1PCR5_DESSD</name>
<organism evidence="5 6">
    <name type="scientific">Desulfocapsa sulfexigens (strain DSM 10523 / SB164P1)</name>
    <dbReference type="NCBI Taxonomy" id="1167006"/>
    <lineage>
        <taxon>Bacteria</taxon>
        <taxon>Pseudomonadati</taxon>
        <taxon>Thermodesulfobacteriota</taxon>
        <taxon>Desulfobulbia</taxon>
        <taxon>Desulfobulbales</taxon>
        <taxon>Desulfocapsaceae</taxon>
        <taxon>Desulfocapsa</taxon>
    </lineage>
</organism>
<dbReference type="STRING" id="1167006.UWK_00951"/>
<sequence length="1146" mass="123419">MATSTANQTNTERAGFELLTDPSYLVNNDMTITWANDAFLKEFHLKKTEVINKLTCEEACPSHLCGTKDCPIVKSKRIKKAAEGDVFYTNNGSAANWYHSKATPMPAQEGTLVSMTDITRVKEMEAKLRQMETDLNVIPTPIMEIDDKFTITFMNPAGAAVAGKMPDEVIGSKCYDLFKTPHCKTEKCACARAMKTDSVVTDTTIARPADGIIVPIKYTGAPIKDAKGNIKGALEYILDITEEAQQKQAADEKINNLNTIPTPIMSIDTDFNITFMNPAGAAVAGMTPDEVVGKKCFDLFKTPHCKTKKCACARAMQTDSVVTDVTIARPAEGVIVPIKYTGSPIKDAKGNIKGALEYILDITEEAQQKQAADEKINNLNTIPTPIMSIDTDFNITFMNPAGAAVAGLTPDEVVGKKCFDLLKTPHCKTEKCACARAMKTDSVITEHTIARPAEGVIVPIKYTGSPIKDAKGNIKGALEYILDVTEEAAQKQAAEEKINNLNTIPTPIMSIDTDFNITFMNPAGAAVVGLTPDEVVGKKCFDLFKTPHCQTEKCACANAMKTDSVITEHTIARPSEGVIIPIKYTGSPIKDAKGNIKGALEYILDVTEEAKQKQDADEKIENLNAIPTPIMSVDTDFNITFMNPAGAGVVGSTPDQVIGKKCYDLFKTSHCQTEKCAVGRSMREDRIIHEETIARPQDGIIIPIKYTGAPIKDAKGNIKGALEFVLDITDEAKQRQDANEKIENLNVIPNPIYAMDLDFNITYINPAGAAMAGLSVEDALGKKCHELFCSEGCNTEQCGVRQAISGNKTISNQYISRINGIDVPVKVTSVSIKDAKGNVKGGLEYMVDVTAEAKVEQLINSASSEVETLVSDSLSKMAEATANMAAMNELIDKEVALLDESSTTIDDMLESAKEMVELTTQSSELAHGVSLDAEQGKKAGADAEKKMLAINASMESSNDMVGNLVNQLEKIGGFVDIIKDIASQTNLLAFNAAIEAARAGDAGRGFAVVADEIRKLAENSSKSAVDIANIVKKVEHESKDTIVAMKDGMKMLGDGSEVIQTALEAMDKISTGIVTISTAVEELDKKADILSDNGQDVKVQITSVTRSSQENKESTEAVNFSIDGTIEALNKLATSSKELSIAVSEM</sequence>
<feature type="domain" description="PAC" evidence="4">
    <location>
        <begin position="199"/>
        <end position="252"/>
    </location>
</feature>
<dbReference type="HOGENOM" id="CLU_315604_0_0_7"/>
<dbReference type="InterPro" id="IPR052155">
    <property type="entry name" value="Biofilm_reg_signaling"/>
</dbReference>
<dbReference type="InterPro" id="IPR001610">
    <property type="entry name" value="PAC"/>
</dbReference>
<feature type="domain" description="PAS" evidence="3">
    <location>
        <begin position="379"/>
        <end position="416"/>
    </location>
</feature>
<dbReference type="InterPro" id="IPR013656">
    <property type="entry name" value="PAS_4"/>
</dbReference>
<dbReference type="Pfam" id="PF08448">
    <property type="entry name" value="PAS_4"/>
    <property type="match status" value="6"/>
</dbReference>
<dbReference type="Gene3D" id="1.10.287.950">
    <property type="entry name" value="Methyl-accepting chemotaxis protein"/>
    <property type="match status" value="1"/>
</dbReference>
<dbReference type="CDD" id="cd00130">
    <property type="entry name" value="PAS"/>
    <property type="match status" value="6"/>
</dbReference>
<dbReference type="SMART" id="SM00283">
    <property type="entry name" value="MA"/>
    <property type="match status" value="1"/>
</dbReference>
<feature type="domain" description="PAS" evidence="3">
    <location>
        <begin position="501"/>
        <end position="538"/>
    </location>
</feature>
<evidence type="ECO:0000259" key="3">
    <source>
        <dbReference type="PROSITE" id="PS50112"/>
    </source>
</evidence>
<feature type="domain" description="PAC" evidence="4">
    <location>
        <begin position="443"/>
        <end position="496"/>
    </location>
</feature>
<feature type="domain" description="PAS" evidence="3">
    <location>
        <begin position="737"/>
        <end position="807"/>
    </location>
</feature>
<dbReference type="PROSITE" id="PS50111">
    <property type="entry name" value="CHEMOTAXIS_TRANSDUC_2"/>
    <property type="match status" value="1"/>
</dbReference>
<evidence type="ECO:0000313" key="5">
    <source>
        <dbReference type="EMBL" id="AGF77525.1"/>
    </source>
</evidence>
<dbReference type="EMBL" id="CP003985">
    <property type="protein sequence ID" value="AGF77525.1"/>
    <property type="molecule type" value="Genomic_DNA"/>
</dbReference>
<feature type="domain" description="PAC" evidence="4">
    <location>
        <begin position="687"/>
        <end position="740"/>
    </location>
</feature>
<dbReference type="AlphaFoldDB" id="M1PCR5"/>
<dbReference type="SUPFAM" id="SSF58104">
    <property type="entry name" value="Methyl-accepting chemotaxis protein (MCP) signaling domain"/>
    <property type="match status" value="1"/>
</dbReference>
<reference evidence="6" key="1">
    <citation type="journal article" date="2013" name="Stand. Genomic Sci.">
        <title>Complete genome sequence of Desulfocapsa sulfexigens, a marine deltaproteobacterium specialized in disproportionating inorganic sulfur compounds.</title>
        <authorList>
            <person name="Finster K.W."/>
            <person name="Kjeldsen K.U."/>
            <person name="Kube M."/>
            <person name="Reinhardt R."/>
            <person name="Mussmann M."/>
            <person name="Amann R."/>
            <person name="Schreiber L."/>
        </authorList>
    </citation>
    <scope>NUCLEOTIDE SEQUENCE [LARGE SCALE GENOMIC DNA]</scope>
    <source>
        <strain evidence="6">DSM 10523 / SB164P1</strain>
    </source>
</reference>
<dbReference type="Pfam" id="PF13426">
    <property type="entry name" value="PAS_9"/>
    <property type="match status" value="1"/>
</dbReference>
<dbReference type="Gene3D" id="3.30.450.20">
    <property type="entry name" value="PAS domain"/>
    <property type="match status" value="7"/>
</dbReference>
<feature type="domain" description="PAS" evidence="3">
    <location>
        <begin position="257"/>
        <end position="294"/>
    </location>
</feature>
<dbReference type="InterPro" id="IPR035965">
    <property type="entry name" value="PAS-like_dom_sf"/>
</dbReference>
<evidence type="ECO:0000313" key="6">
    <source>
        <dbReference type="Proteomes" id="UP000011721"/>
    </source>
</evidence>
<dbReference type="PROSITE" id="PS50113">
    <property type="entry name" value="PAC"/>
    <property type="match status" value="5"/>
</dbReference>
<evidence type="ECO:0000256" key="1">
    <source>
        <dbReference type="PROSITE-ProRule" id="PRU00284"/>
    </source>
</evidence>
<evidence type="ECO:0000259" key="4">
    <source>
        <dbReference type="PROSITE" id="PS50113"/>
    </source>
</evidence>
<proteinExistence type="predicted"/>
<accession>M1PCR5</accession>
<dbReference type="GO" id="GO:0016020">
    <property type="term" value="C:membrane"/>
    <property type="evidence" value="ECO:0007669"/>
    <property type="project" value="InterPro"/>
</dbReference>
<feature type="domain" description="PAC" evidence="4">
    <location>
        <begin position="565"/>
        <end position="618"/>
    </location>
</feature>
<keyword evidence="6" id="KW-1185">Reference proteome</keyword>
<dbReference type="eggNOG" id="COG0840">
    <property type="taxonomic scope" value="Bacteria"/>
</dbReference>
<feature type="domain" description="PAC" evidence="4">
    <location>
        <begin position="321"/>
        <end position="374"/>
    </location>
</feature>
<dbReference type="NCBIfam" id="TIGR00229">
    <property type="entry name" value="sensory_box"/>
    <property type="match status" value="6"/>
</dbReference>
<dbReference type="GO" id="GO:0007165">
    <property type="term" value="P:signal transduction"/>
    <property type="evidence" value="ECO:0007669"/>
    <property type="project" value="UniProtKB-KW"/>
</dbReference>
<dbReference type="KEGG" id="dsf:UWK_00951"/>
<dbReference type="InterPro" id="IPR004089">
    <property type="entry name" value="MCPsignal_dom"/>
</dbReference>
<dbReference type="PANTHER" id="PTHR44757:SF2">
    <property type="entry name" value="BIOFILM ARCHITECTURE MAINTENANCE PROTEIN MBAA"/>
    <property type="match status" value="1"/>
</dbReference>
<dbReference type="SMART" id="SM00091">
    <property type="entry name" value="PAS"/>
    <property type="match status" value="7"/>
</dbReference>
<gene>
    <name evidence="5" type="ordered locus">UWK_00951</name>
</gene>
<dbReference type="Proteomes" id="UP000011721">
    <property type="component" value="Chromosome"/>
</dbReference>
<dbReference type="Pfam" id="PF00015">
    <property type="entry name" value="MCPsignal"/>
    <property type="match status" value="1"/>
</dbReference>
<dbReference type="CDD" id="cd11386">
    <property type="entry name" value="MCP_signal"/>
    <property type="match status" value="1"/>
</dbReference>
<protein>
    <submittedName>
        <fullName evidence="5">Methyl-accepting chemotaxis sensory transducer with Pas/Pac sensor</fullName>
    </submittedName>
</protein>
<dbReference type="InterPro" id="IPR000014">
    <property type="entry name" value="PAS"/>
</dbReference>
<evidence type="ECO:0000259" key="2">
    <source>
        <dbReference type="PROSITE" id="PS50111"/>
    </source>
</evidence>
<keyword evidence="1" id="KW-0807">Transducer</keyword>
<dbReference type="SUPFAM" id="SSF55785">
    <property type="entry name" value="PYP-like sensor domain (PAS domain)"/>
    <property type="match status" value="7"/>
</dbReference>
<feature type="domain" description="PAS" evidence="3">
    <location>
        <begin position="623"/>
        <end position="685"/>
    </location>
</feature>
<dbReference type="PROSITE" id="PS50112">
    <property type="entry name" value="PAS"/>
    <property type="match status" value="6"/>
</dbReference>
<dbReference type="SMART" id="SM00086">
    <property type="entry name" value="PAC"/>
    <property type="match status" value="5"/>
</dbReference>
<feature type="domain" description="Methyl-accepting transducer" evidence="2">
    <location>
        <begin position="869"/>
        <end position="1105"/>
    </location>
</feature>
<dbReference type="InterPro" id="IPR000700">
    <property type="entry name" value="PAS-assoc_C"/>
</dbReference>